<dbReference type="EC" id="5.3.3.2" evidence="11"/>
<keyword evidence="8 11" id="KW-0414">Isoprene biosynthesis</keyword>
<gene>
    <name evidence="11" type="primary">fni</name>
    <name evidence="13" type="ORF">LA66_03705</name>
</gene>
<evidence type="ECO:0000256" key="9">
    <source>
        <dbReference type="ARBA" id="ARBA00023235"/>
    </source>
</evidence>
<dbReference type="Proteomes" id="UP000030826">
    <property type="component" value="Unassembled WGS sequence"/>
</dbReference>
<feature type="binding site" evidence="11">
    <location>
        <position position="226"/>
    </location>
    <ligand>
        <name>FMN</name>
        <dbReference type="ChEBI" id="CHEBI:58210"/>
    </ligand>
</feature>
<dbReference type="RefSeq" id="WP_039188798.1">
    <property type="nucleotide sequence ID" value="NZ_JRFJ01000001.1"/>
</dbReference>
<dbReference type="GO" id="GO:0016491">
    <property type="term" value="F:oxidoreductase activity"/>
    <property type="evidence" value="ECO:0007669"/>
    <property type="project" value="InterPro"/>
</dbReference>
<keyword evidence="5 11" id="KW-0479">Metal-binding</keyword>
<dbReference type="GO" id="GO:0008299">
    <property type="term" value="P:isoprenoid biosynthetic process"/>
    <property type="evidence" value="ECO:0007669"/>
    <property type="project" value="UniProtKB-UniRule"/>
</dbReference>
<evidence type="ECO:0000256" key="10">
    <source>
        <dbReference type="ARBA" id="ARBA00025810"/>
    </source>
</evidence>
<dbReference type="NCBIfam" id="TIGR02151">
    <property type="entry name" value="IPP_isom_2"/>
    <property type="match status" value="1"/>
</dbReference>
<dbReference type="PANTHER" id="PTHR43665:SF1">
    <property type="entry name" value="ISOPENTENYL-DIPHOSPHATE DELTA-ISOMERASE"/>
    <property type="match status" value="1"/>
</dbReference>
<keyword evidence="7 11" id="KW-0521">NADP</keyword>
<dbReference type="HAMAP" id="MF_00354">
    <property type="entry name" value="Idi_2"/>
    <property type="match status" value="1"/>
</dbReference>
<organism evidence="13 14">
    <name type="scientific">Aureimonas altamirensis</name>
    <dbReference type="NCBI Taxonomy" id="370622"/>
    <lineage>
        <taxon>Bacteria</taxon>
        <taxon>Pseudomonadati</taxon>
        <taxon>Pseudomonadota</taxon>
        <taxon>Alphaproteobacteria</taxon>
        <taxon>Hyphomicrobiales</taxon>
        <taxon>Aurantimonadaceae</taxon>
        <taxon>Aureimonas</taxon>
    </lineage>
</organism>
<comment type="cofactor">
    <cofactor evidence="1 11">
        <name>FMN</name>
        <dbReference type="ChEBI" id="CHEBI:58210"/>
    </cofactor>
</comment>
<comment type="similarity">
    <text evidence="11">Belongs to the IPP isomerase type 2 family.</text>
</comment>
<evidence type="ECO:0000256" key="1">
    <source>
        <dbReference type="ARBA" id="ARBA00001917"/>
    </source>
</evidence>
<feature type="binding site" evidence="11">
    <location>
        <begin position="100"/>
        <end position="102"/>
    </location>
    <ligand>
        <name>substrate</name>
    </ligand>
</feature>
<feature type="binding site" evidence="11">
    <location>
        <position position="164"/>
    </location>
    <ligand>
        <name>substrate</name>
    </ligand>
</feature>
<dbReference type="GO" id="GO:0010181">
    <property type="term" value="F:FMN binding"/>
    <property type="evidence" value="ECO:0007669"/>
    <property type="project" value="UniProtKB-UniRule"/>
</dbReference>
<feature type="binding site" evidence="11">
    <location>
        <begin position="276"/>
        <end position="278"/>
    </location>
    <ligand>
        <name>FMN</name>
        <dbReference type="ChEBI" id="CHEBI:58210"/>
    </ligand>
</feature>
<comment type="cofactor">
    <cofactor evidence="11">
        <name>NADPH</name>
        <dbReference type="ChEBI" id="CHEBI:57783"/>
    </cofactor>
</comment>
<comment type="cofactor">
    <cofactor evidence="11">
        <name>Mg(2+)</name>
        <dbReference type="ChEBI" id="CHEBI:18420"/>
    </cofactor>
</comment>
<keyword evidence="3 11" id="KW-0285">Flavoprotein</keyword>
<dbReference type="Gene3D" id="3.20.20.70">
    <property type="entry name" value="Aldolase class I"/>
    <property type="match status" value="1"/>
</dbReference>
<comment type="subcellular location">
    <subcellularLocation>
        <location evidence="11">Cytoplasm</location>
    </subcellularLocation>
</comment>
<reference evidence="13 14" key="1">
    <citation type="submission" date="2014-09" db="EMBL/GenBank/DDBJ databases">
        <title>Isolation and characterization of Aurantimonas altamirensis ON-56566 from clinical sample following a dog bite.</title>
        <authorList>
            <person name="Eshaghi A."/>
            <person name="Li A."/>
            <person name="Shahinas D."/>
            <person name="Bahn P."/>
            <person name="Kus J.V."/>
            <person name="Patel S.N."/>
        </authorList>
    </citation>
    <scope>NUCLEOTIDE SEQUENCE [LARGE SCALE GENOMIC DNA]</scope>
    <source>
        <strain evidence="13 14">ON-56566</strain>
    </source>
</reference>
<feature type="binding site" evidence="11">
    <location>
        <position position="196"/>
    </location>
    <ligand>
        <name>FMN</name>
        <dbReference type="ChEBI" id="CHEBI:58210"/>
    </ligand>
</feature>
<evidence type="ECO:0000256" key="8">
    <source>
        <dbReference type="ARBA" id="ARBA00023229"/>
    </source>
</evidence>
<feature type="binding site" evidence="11">
    <location>
        <begin position="11"/>
        <end position="12"/>
    </location>
    <ligand>
        <name>substrate</name>
    </ligand>
</feature>
<dbReference type="SUPFAM" id="SSF51395">
    <property type="entry name" value="FMN-linked oxidoreductases"/>
    <property type="match status" value="1"/>
</dbReference>
<dbReference type="STRING" id="370622.LA66_03705"/>
<evidence type="ECO:0000256" key="11">
    <source>
        <dbReference type="HAMAP-Rule" id="MF_00354"/>
    </source>
</evidence>
<evidence type="ECO:0000256" key="7">
    <source>
        <dbReference type="ARBA" id="ARBA00022857"/>
    </source>
</evidence>
<evidence type="ECO:0000256" key="3">
    <source>
        <dbReference type="ARBA" id="ARBA00022630"/>
    </source>
</evidence>
<keyword evidence="9 11" id="KW-0413">Isomerase</keyword>
<evidence type="ECO:0000256" key="2">
    <source>
        <dbReference type="ARBA" id="ARBA00022490"/>
    </source>
</evidence>
<dbReference type="InterPro" id="IPR013785">
    <property type="entry name" value="Aldolase_TIM"/>
</dbReference>
<dbReference type="CDD" id="cd02811">
    <property type="entry name" value="IDI-2_FMN"/>
    <property type="match status" value="1"/>
</dbReference>
<comment type="subunit">
    <text evidence="10 11">Homooctamer. Dimer of tetramers.</text>
</comment>
<evidence type="ECO:0000256" key="5">
    <source>
        <dbReference type="ARBA" id="ARBA00022723"/>
    </source>
</evidence>
<proteinExistence type="inferred from homology"/>
<evidence type="ECO:0000313" key="14">
    <source>
        <dbReference type="Proteomes" id="UP000030826"/>
    </source>
</evidence>
<feature type="binding site" evidence="11">
    <location>
        <position position="165"/>
    </location>
    <ligand>
        <name>Mg(2+)</name>
        <dbReference type="ChEBI" id="CHEBI:18420"/>
    </ligand>
</feature>
<feature type="binding site" evidence="11">
    <location>
        <begin position="297"/>
        <end position="298"/>
    </location>
    <ligand>
        <name>FMN</name>
        <dbReference type="ChEBI" id="CHEBI:58210"/>
    </ligand>
</feature>
<keyword evidence="2 11" id="KW-0963">Cytoplasm</keyword>
<comment type="caution">
    <text evidence="11">Lacks conserved residue(s) required for the propagation of feature annotation.</text>
</comment>
<evidence type="ECO:0000313" key="13">
    <source>
        <dbReference type="EMBL" id="KHJ55752.1"/>
    </source>
</evidence>
<dbReference type="AlphaFoldDB" id="A0A0B1Q9Y7"/>
<protein>
    <recommendedName>
        <fullName evidence="11">Isopentenyl-diphosphate delta-isomerase</fullName>
        <shortName evidence="11">IPP isomerase</shortName>
        <ecNumber evidence="11">5.3.3.2</ecNumber>
    </recommendedName>
    <alternativeName>
        <fullName evidence="11">Isopentenyl diphosphate:dimethylallyl diphosphate isomerase</fullName>
    </alternativeName>
    <alternativeName>
        <fullName evidence="11">Isopentenyl pyrophosphate isomerase</fullName>
    </alternativeName>
    <alternativeName>
        <fullName evidence="11">Type 2 isopentenyl diphosphate isomerase</fullName>
        <shortName evidence="11">IDI-2</shortName>
    </alternativeName>
</protein>
<dbReference type="InterPro" id="IPR011179">
    <property type="entry name" value="IPdP_isomerase"/>
</dbReference>
<dbReference type="OrthoDB" id="9795032at2"/>
<evidence type="ECO:0000256" key="6">
    <source>
        <dbReference type="ARBA" id="ARBA00022842"/>
    </source>
</evidence>
<keyword evidence="6 11" id="KW-0460">Magnesium</keyword>
<evidence type="ECO:0000259" key="12">
    <source>
        <dbReference type="Pfam" id="PF01070"/>
    </source>
</evidence>
<dbReference type="GO" id="GO:0070402">
    <property type="term" value="F:NADPH binding"/>
    <property type="evidence" value="ECO:0007669"/>
    <property type="project" value="UniProtKB-UniRule"/>
</dbReference>
<accession>A0A0B1Q9Y7</accession>
<sequence length="346" mass="35403">MNRHRGDIGDRKNDHIDLVLSGAGTVTERAGGLSSIRFEHVALPEIDMDSIDLTTRFLGRRLAAPLLISSMTGGPERAGLINERLAEAAQQLKIALAVGSQRIALEGRACGGLTADLRRRAPDIPLLANIGAVQLVAGLGTDGARRAVDMLEADALILHLNPLQEAIQPGGNHDFRGILAAIEALTPTLGVPVIAKEVGAGLSAPVARRLVDAGVAAIDVAGTGGTSFAAIEAQRHGDPTMRAAAAAFADWGVPTAQAIADVRAACPGTTVIGSGGVRTGVDIARVLRLGADMAGQAAAGLGAADHSTDAVISHFSAIIWQLRVACFCTGSADIAALAQARLLPPL</sequence>
<comment type="function">
    <text evidence="11">Involved in the biosynthesis of isoprenoids. Catalyzes the 1,3-allylic rearrangement of the homoallylic substrate isopentenyl (IPP) to its allylic isomer, dimethylallyl diphosphate (DMAPP).</text>
</comment>
<dbReference type="InterPro" id="IPR000262">
    <property type="entry name" value="FMN-dep_DH"/>
</dbReference>
<dbReference type="Pfam" id="PF01070">
    <property type="entry name" value="FMN_dh"/>
    <property type="match status" value="1"/>
</dbReference>
<evidence type="ECO:0000256" key="4">
    <source>
        <dbReference type="ARBA" id="ARBA00022643"/>
    </source>
</evidence>
<comment type="caution">
    <text evidence="13">The sequence shown here is derived from an EMBL/GenBank/DDBJ whole genome shotgun (WGS) entry which is preliminary data.</text>
</comment>
<feature type="binding site" evidence="11">
    <location>
        <begin position="70"/>
        <end position="72"/>
    </location>
    <ligand>
        <name>FMN</name>
        <dbReference type="ChEBI" id="CHEBI:58210"/>
    </ligand>
</feature>
<feature type="binding site" evidence="11">
    <location>
        <position position="100"/>
    </location>
    <ligand>
        <name>FMN</name>
        <dbReference type="ChEBI" id="CHEBI:58210"/>
    </ligand>
</feature>
<dbReference type="PANTHER" id="PTHR43665">
    <property type="entry name" value="ISOPENTENYL-DIPHOSPHATE DELTA-ISOMERASE"/>
    <property type="match status" value="1"/>
</dbReference>
<keyword evidence="4 11" id="KW-0288">FMN</keyword>
<feature type="binding site" evidence="11">
    <location>
        <position position="129"/>
    </location>
    <ligand>
        <name>FMN</name>
        <dbReference type="ChEBI" id="CHEBI:58210"/>
    </ligand>
</feature>
<dbReference type="EMBL" id="JRFJ01000001">
    <property type="protein sequence ID" value="KHJ55752.1"/>
    <property type="molecule type" value="Genomic_DNA"/>
</dbReference>
<dbReference type="GO" id="GO:0004452">
    <property type="term" value="F:isopentenyl-diphosphate delta-isomerase activity"/>
    <property type="evidence" value="ECO:0007669"/>
    <property type="project" value="UniProtKB-UniRule"/>
</dbReference>
<name>A0A0B1Q9Y7_9HYPH</name>
<dbReference type="GO" id="GO:0000287">
    <property type="term" value="F:magnesium ion binding"/>
    <property type="evidence" value="ECO:0007669"/>
    <property type="project" value="UniProtKB-UniRule"/>
</dbReference>
<dbReference type="PIRSF" id="PIRSF003314">
    <property type="entry name" value="IPP_isomerase"/>
    <property type="match status" value="1"/>
</dbReference>
<comment type="catalytic activity">
    <reaction evidence="11">
        <text>isopentenyl diphosphate = dimethylallyl diphosphate</text>
        <dbReference type="Rhea" id="RHEA:23284"/>
        <dbReference type="ChEBI" id="CHEBI:57623"/>
        <dbReference type="ChEBI" id="CHEBI:128769"/>
        <dbReference type="EC" id="5.3.3.2"/>
    </reaction>
</comment>
<feature type="binding site" evidence="11">
    <location>
        <position position="69"/>
    </location>
    <ligand>
        <name>FMN</name>
        <dbReference type="ChEBI" id="CHEBI:58210"/>
    </ligand>
</feature>
<dbReference type="GO" id="GO:0005737">
    <property type="term" value="C:cytoplasm"/>
    <property type="evidence" value="ECO:0007669"/>
    <property type="project" value="UniProtKB-SubCell"/>
</dbReference>
<feature type="domain" description="FMN-dependent dehydrogenase" evidence="12">
    <location>
        <begin position="181"/>
        <end position="339"/>
    </location>
</feature>